<dbReference type="PANTHER" id="PTHR13826:SF14">
    <property type="entry name" value="TREFOIL FACTOR 2"/>
    <property type="match status" value="1"/>
</dbReference>
<sequence>MSEMIGLKSAGKPCTLIGWQLRLLAISSSRSPAKSASQHCVMEGSARLECGYPAITAEECQGKGCCFNSYDINTRWCFHPLSDTGKYPTMGATFI</sequence>
<dbReference type="PROSITE" id="PS00025">
    <property type="entry name" value="P_TREFOIL_1"/>
    <property type="match status" value="1"/>
</dbReference>
<dbReference type="PANTHER" id="PTHR13826">
    <property type="entry name" value="INTESTINAL TREFOIL FACTOR-RELATED"/>
    <property type="match status" value="1"/>
</dbReference>
<dbReference type="CDD" id="cd00111">
    <property type="entry name" value="Trefoil"/>
    <property type="match status" value="1"/>
</dbReference>
<dbReference type="GO" id="GO:0005615">
    <property type="term" value="C:extracellular space"/>
    <property type="evidence" value="ECO:0007669"/>
    <property type="project" value="TreeGrafter"/>
</dbReference>
<proteinExistence type="predicted"/>
<dbReference type="AlphaFoldDB" id="A0A8C6XX25"/>
<dbReference type="InterPro" id="IPR000519">
    <property type="entry name" value="P_trefoil_dom"/>
</dbReference>
<evidence type="ECO:0000313" key="6">
    <source>
        <dbReference type="Ensembl" id="ENSNNAP00000021134.1"/>
    </source>
</evidence>
<keyword evidence="3 4" id="KW-1015">Disulfide bond</keyword>
<evidence type="ECO:0000256" key="1">
    <source>
        <dbReference type="ARBA" id="ARBA00004613"/>
    </source>
</evidence>
<dbReference type="PROSITE" id="PS51448">
    <property type="entry name" value="P_TREFOIL_2"/>
    <property type="match status" value="1"/>
</dbReference>
<feature type="domain" description="P-type" evidence="5">
    <location>
        <begin position="38"/>
        <end position="81"/>
    </location>
</feature>
<dbReference type="OrthoDB" id="10051464at2759"/>
<feature type="disulfide bond" evidence="4">
    <location>
        <begin position="60"/>
        <end position="77"/>
    </location>
</feature>
<dbReference type="Proteomes" id="UP000694559">
    <property type="component" value="Unplaced"/>
</dbReference>
<dbReference type="InterPro" id="IPR017957">
    <property type="entry name" value="P_trefoil_CS"/>
</dbReference>
<keyword evidence="7" id="KW-1185">Reference proteome</keyword>
<accession>A0A8C6XX25</accession>
<protein>
    <recommendedName>
        <fullName evidence="5">P-type domain-containing protein</fullName>
    </recommendedName>
</protein>
<dbReference type="PRINTS" id="PR00680">
    <property type="entry name" value="PTREFOIL"/>
</dbReference>
<evidence type="ECO:0000259" key="5">
    <source>
        <dbReference type="PROSITE" id="PS51448"/>
    </source>
</evidence>
<dbReference type="SMART" id="SM00018">
    <property type="entry name" value="PD"/>
    <property type="match status" value="1"/>
</dbReference>
<evidence type="ECO:0000313" key="7">
    <source>
        <dbReference type="Proteomes" id="UP000694559"/>
    </source>
</evidence>
<keyword evidence="2" id="KW-0964">Secreted</keyword>
<evidence type="ECO:0000256" key="4">
    <source>
        <dbReference type="PROSITE-ProRule" id="PRU00779"/>
    </source>
</evidence>
<dbReference type="OMA" id="SASQHCV"/>
<dbReference type="Pfam" id="PF00088">
    <property type="entry name" value="Trefoil"/>
    <property type="match status" value="1"/>
</dbReference>
<reference evidence="6" key="2">
    <citation type="submission" date="2025-09" db="UniProtKB">
        <authorList>
            <consortium name="Ensembl"/>
        </authorList>
    </citation>
    <scope>IDENTIFICATION</scope>
</reference>
<feature type="disulfide bond" evidence="4">
    <location>
        <begin position="50"/>
        <end position="65"/>
    </location>
</feature>
<dbReference type="InterPro" id="IPR017994">
    <property type="entry name" value="P_trefoil_chordata"/>
</dbReference>
<dbReference type="Gene3D" id="4.10.110.10">
    <property type="entry name" value="Spasmolytic Protein, domain 1"/>
    <property type="match status" value="1"/>
</dbReference>
<dbReference type="FunFam" id="4.10.110.10:FF:000006">
    <property type="entry name" value="Trefoil factor 1"/>
    <property type="match status" value="1"/>
</dbReference>
<evidence type="ECO:0000256" key="2">
    <source>
        <dbReference type="ARBA" id="ARBA00022525"/>
    </source>
</evidence>
<evidence type="ECO:0000256" key="3">
    <source>
        <dbReference type="ARBA" id="ARBA00023157"/>
    </source>
</evidence>
<name>A0A8C6XX25_NAJNA</name>
<feature type="disulfide bond" evidence="4">
    <location>
        <begin position="40"/>
        <end position="66"/>
    </location>
</feature>
<dbReference type="SUPFAM" id="SSF57492">
    <property type="entry name" value="Trefoil"/>
    <property type="match status" value="1"/>
</dbReference>
<reference evidence="6" key="1">
    <citation type="submission" date="2025-08" db="UniProtKB">
        <authorList>
            <consortium name="Ensembl"/>
        </authorList>
    </citation>
    <scope>IDENTIFICATION</scope>
</reference>
<dbReference type="InterPro" id="IPR044913">
    <property type="entry name" value="P_trefoil_dom_sf"/>
</dbReference>
<organism evidence="6 7">
    <name type="scientific">Naja naja</name>
    <name type="common">Indian cobra</name>
    <dbReference type="NCBI Taxonomy" id="35670"/>
    <lineage>
        <taxon>Eukaryota</taxon>
        <taxon>Metazoa</taxon>
        <taxon>Chordata</taxon>
        <taxon>Craniata</taxon>
        <taxon>Vertebrata</taxon>
        <taxon>Euteleostomi</taxon>
        <taxon>Lepidosauria</taxon>
        <taxon>Squamata</taxon>
        <taxon>Bifurcata</taxon>
        <taxon>Unidentata</taxon>
        <taxon>Episquamata</taxon>
        <taxon>Toxicofera</taxon>
        <taxon>Serpentes</taxon>
        <taxon>Colubroidea</taxon>
        <taxon>Elapidae</taxon>
        <taxon>Elapinae</taxon>
        <taxon>Naja</taxon>
    </lineage>
</organism>
<comment type="subcellular location">
    <subcellularLocation>
        <location evidence="1">Secreted</location>
    </subcellularLocation>
</comment>
<dbReference type="Ensembl" id="ENSNNAT00000022162.1">
    <property type="protein sequence ID" value="ENSNNAP00000021134.1"/>
    <property type="gene ID" value="ENSNNAG00000014007.1"/>
</dbReference>